<name>A0A8S5PPJ3_9CAUD</name>
<dbReference type="InterPro" id="IPR025466">
    <property type="entry name" value="DUF4317"/>
</dbReference>
<protein>
    <submittedName>
        <fullName evidence="1">Uncharacterized protein</fullName>
    </submittedName>
</protein>
<accession>A0A8S5PPJ3</accession>
<organism evidence="1">
    <name type="scientific">Siphoviridae sp. ct8NQ14</name>
    <dbReference type="NCBI Taxonomy" id="2825363"/>
    <lineage>
        <taxon>Viruses</taxon>
        <taxon>Duplodnaviria</taxon>
        <taxon>Heunggongvirae</taxon>
        <taxon>Uroviricota</taxon>
        <taxon>Caudoviricetes</taxon>
    </lineage>
</organism>
<proteinExistence type="predicted"/>
<reference evidence="1" key="1">
    <citation type="journal article" date="2021" name="Proc. Natl. Acad. Sci. U.S.A.">
        <title>A Catalog of Tens of Thousands of Viruses from Human Metagenomes Reveals Hidden Associations with Chronic Diseases.</title>
        <authorList>
            <person name="Tisza M.J."/>
            <person name="Buck C.B."/>
        </authorList>
    </citation>
    <scope>NUCLEOTIDE SEQUENCE</scope>
    <source>
        <strain evidence="1">Ct8NQ14</strain>
    </source>
</reference>
<evidence type="ECO:0000313" key="1">
    <source>
        <dbReference type="EMBL" id="DAE08116.1"/>
    </source>
</evidence>
<sequence>MRRKEIAEIRKQFSLENCNITRIDTTLITQGEITTRQQQTFLNLDDDDLLKYLGIFKKTLSGKLGRNLLNLKFRTPEPEMSWGFLQQIRDSGLKDEDLIVLATESIKKKLDGRKSKIWLPFPCV</sequence>
<dbReference type="Pfam" id="PF14199">
    <property type="entry name" value="DUF4317"/>
    <property type="match status" value="1"/>
</dbReference>
<dbReference type="EMBL" id="BK015464">
    <property type="protein sequence ID" value="DAE08116.1"/>
    <property type="molecule type" value="Genomic_DNA"/>
</dbReference>